<dbReference type="AlphaFoldDB" id="A0ABD0J322"/>
<dbReference type="InterPro" id="IPR036691">
    <property type="entry name" value="Endo/exonu/phosph_ase_sf"/>
</dbReference>
<gene>
    <name evidence="3" type="ORF">BaRGS_00039415</name>
</gene>
<keyword evidence="4" id="KW-1185">Reference proteome</keyword>
<evidence type="ECO:0000313" key="3">
    <source>
        <dbReference type="EMBL" id="KAK7455947.1"/>
    </source>
</evidence>
<dbReference type="InterPro" id="IPR005135">
    <property type="entry name" value="Endo/exonuclease/phosphatase"/>
</dbReference>
<dbReference type="EMBL" id="JACVVK020000687">
    <property type="protein sequence ID" value="KAK7455947.1"/>
    <property type="molecule type" value="Genomic_DNA"/>
</dbReference>
<comment type="caution">
    <text evidence="3">The sequence shown here is derived from an EMBL/GenBank/DDBJ whole genome shotgun (WGS) entry which is preliminary data.</text>
</comment>
<evidence type="ECO:0000256" key="1">
    <source>
        <dbReference type="SAM" id="MobiDB-lite"/>
    </source>
</evidence>
<feature type="region of interest" description="Disordered" evidence="1">
    <location>
        <begin position="26"/>
        <end position="60"/>
    </location>
</feature>
<sequence>MLLSQLSTVASRHRLQHVSPGTIPFVTGEARLSSSPKATQHGEGEGATERDRDNTEGQGARAYAPKSVRMLNYNIEGLMAKISEADFIEYVNTFDIVCLTETFLVHDRRLDCFSDFEQYFSPAFKFTVHDNKCSGGVLVMVKSKHSHLVQRIDTLADNIVVLKIDKTVFGFEKDVIFCGAYVPPSSSPYYKQAHVTVTCSVSLVEQCVLDCMQTFGQSCVYLLAGDFNARTG</sequence>
<name>A0ABD0J322_9CAEN</name>
<dbReference type="SUPFAM" id="SSF56219">
    <property type="entry name" value="DNase I-like"/>
    <property type="match status" value="1"/>
</dbReference>
<dbReference type="Gene3D" id="3.60.10.10">
    <property type="entry name" value="Endonuclease/exonuclease/phosphatase"/>
    <property type="match status" value="1"/>
</dbReference>
<feature type="non-terminal residue" evidence="3">
    <location>
        <position position="232"/>
    </location>
</feature>
<organism evidence="3 4">
    <name type="scientific">Batillaria attramentaria</name>
    <dbReference type="NCBI Taxonomy" id="370345"/>
    <lineage>
        <taxon>Eukaryota</taxon>
        <taxon>Metazoa</taxon>
        <taxon>Spiralia</taxon>
        <taxon>Lophotrochozoa</taxon>
        <taxon>Mollusca</taxon>
        <taxon>Gastropoda</taxon>
        <taxon>Caenogastropoda</taxon>
        <taxon>Sorbeoconcha</taxon>
        <taxon>Cerithioidea</taxon>
        <taxon>Batillariidae</taxon>
        <taxon>Batillaria</taxon>
    </lineage>
</organism>
<evidence type="ECO:0000313" key="4">
    <source>
        <dbReference type="Proteomes" id="UP001519460"/>
    </source>
</evidence>
<dbReference type="Proteomes" id="UP001519460">
    <property type="component" value="Unassembled WGS sequence"/>
</dbReference>
<feature type="domain" description="Endonuclease/exonuclease/phosphatase" evidence="2">
    <location>
        <begin position="72"/>
        <end position="229"/>
    </location>
</feature>
<reference evidence="3 4" key="1">
    <citation type="journal article" date="2023" name="Sci. Data">
        <title>Genome assembly of the Korean intertidal mud-creeper Batillaria attramentaria.</title>
        <authorList>
            <person name="Patra A.K."/>
            <person name="Ho P.T."/>
            <person name="Jun S."/>
            <person name="Lee S.J."/>
            <person name="Kim Y."/>
            <person name="Won Y.J."/>
        </authorList>
    </citation>
    <scope>NUCLEOTIDE SEQUENCE [LARGE SCALE GENOMIC DNA]</scope>
    <source>
        <strain evidence="3">Wonlab-2016</strain>
    </source>
</reference>
<protein>
    <recommendedName>
        <fullName evidence="2">Endonuclease/exonuclease/phosphatase domain-containing protein</fullName>
    </recommendedName>
</protein>
<proteinExistence type="predicted"/>
<accession>A0ABD0J322</accession>
<evidence type="ECO:0000259" key="2">
    <source>
        <dbReference type="Pfam" id="PF03372"/>
    </source>
</evidence>
<dbReference type="Pfam" id="PF03372">
    <property type="entry name" value="Exo_endo_phos"/>
    <property type="match status" value="1"/>
</dbReference>
<feature type="compositionally biased region" description="Basic and acidic residues" evidence="1">
    <location>
        <begin position="40"/>
        <end position="55"/>
    </location>
</feature>